<evidence type="ECO:0000256" key="2">
    <source>
        <dbReference type="ARBA" id="ARBA00005073"/>
    </source>
</evidence>
<evidence type="ECO:0000256" key="4">
    <source>
        <dbReference type="ARBA" id="ARBA00017504"/>
    </source>
</evidence>
<dbReference type="EMBL" id="CAXJRC010000041">
    <property type="protein sequence ID" value="CAL2107636.1"/>
    <property type="molecule type" value="Genomic_DNA"/>
</dbReference>
<feature type="transmembrane region" description="Helical" evidence="14">
    <location>
        <begin position="88"/>
        <end position="105"/>
    </location>
</feature>
<dbReference type="Pfam" id="PF03653">
    <property type="entry name" value="UPF0093"/>
    <property type="match status" value="1"/>
</dbReference>
<comment type="subunit">
    <text evidence="14">Homodimer.</text>
</comment>
<accession>A0ABM9PPF8</accession>
<feature type="binding site" description="axial binding residue" evidence="14">
    <location>
        <position position="91"/>
    </location>
    <ligand>
        <name>heme</name>
        <dbReference type="ChEBI" id="CHEBI:30413"/>
    </ligand>
    <ligandPart>
        <name>Fe</name>
        <dbReference type="ChEBI" id="CHEBI:18248"/>
    </ligandPart>
</feature>
<evidence type="ECO:0000256" key="11">
    <source>
        <dbReference type="ARBA" id="ARBA00023004"/>
    </source>
</evidence>
<dbReference type="EC" id="1.3.99.-" evidence="14"/>
<dbReference type="PANTHER" id="PTHR40255">
    <property type="entry name" value="UPF0093 MEMBRANE PROTEIN SLR1790"/>
    <property type="match status" value="1"/>
</dbReference>
<evidence type="ECO:0000256" key="8">
    <source>
        <dbReference type="ARBA" id="ARBA00022723"/>
    </source>
</evidence>
<dbReference type="Proteomes" id="UP001497602">
    <property type="component" value="Unassembled WGS sequence"/>
</dbReference>
<sequence length="198" mass="23814">MDFLYIKALHIIFVVTWFAGLFYIVRLFIYHVEAEKKEEPAKEILQTQYKLMEKRLWYIITWPSAILASFFAFWMLYKNPIYLEMPWMHVKLSFVLALYFYHAACHKIFKQLQNNIIKYSALKLRIWNEVATIILFAVVFLVVLQNAINWIWGVIGIVLVSLLLMFSVKLYKKIRAQKSWDKYEKQLLDEDKKSTNKQ</sequence>
<dbReference type="InterPro" id="IPR005265">
    <property type="entry name" value="HemJ-like"/>
</dbReference>
<evidence type="ECO:0000256" key="6">
    <source>
        <dbReference type="ARBA" id="ARBA00022617"/>
    </source>
</evidence>
<feature type="transmembrane region" description="Helical" evidence="14">
    <location>
        <begin position="6"/>
        <end position="29"/>
    </location>
</feature>
<comment type="similarity">
    <text evidence="3 14">Belongs to the HemJ family.</text>
</comment>
<keyword evidence="7 14" id="KW-0812">Transmembrane</keyword>
<evidence type="ECO:0000256" key="7">
    <source>
        <dbReference type="ARBA" id="ARBA00022692"/>
    </source>
</evidence>
<comment type="subcellular location">
    <subcellularLocation>
        <location evidence="1 14">Cell membrane</location>
        <topology evidence="1 14">Multi-pass membrane protein</topology>
    </subcellularLocation>
</comment>
<name>A0ABM9PPF8_9FLAO</name>
<evidence type="ECO:0000256" key="12">
    <source>
        <dbReference type="ARBA" id="ARBA00023136"/>
    </source>
</evidence>
<feature type="transmembrane region" description="Helical" evidence="14">
    <location>
        <begin position="56"/>
        <end position="76"/>
    </location>
</feature>
<comment type="catalytic activity">
    <reaction evidence="13 14">
        <text>protoporphyrinogen IX + 3 A = protoporphyrin IX + 3 AH2</text>
        <dbReference type="Rhea" id="RHEA:62000"/>
        <dbReference type="ChEBI" id="CHEBI:13193"/>
        <dbReference type="ChEBI" id="CHEBI:17499"/>
        <dbReference type="ChEBI" id="CHEBI:57306"/>
        <dbReference type="ChEBI" id="CHEBI:57307"/>
    </reaction>
</comment>
<evidence type="ECO:0000256" key="3">
    <source>
        <dbReference type="ARBA" id="ARBA00006501"/>
    </source>
</evidence>
<keyword evidence="10 14" id="KW-0560">Oxidoreductase</keyword>
<evidence type="ECO:0000313" key="15">
    <source>
        <dbReference type="EMBL" id="CAL2107636.1"/>
    </source>
</evidence>
<evidence type="ECO:0000256" key="9">
    <source>
        <dbReference type="ARBA" id="ARBA00022989"/>
    </source>
</evidence>
<keyword evidence="12 14" id="KW-0472">Membrane</keyword>
<protein>
    <recommendedName>
        <fullName evidence="4 14">Protoporphyrinogen IX oxidase</fullName>
        <shortName evidence="14">PPO</shortName>
        <ecNumber evidence="14">1.3.99.-</ecNumber>
    </recommendedName>
</protein>
<proteinExistence type="inferred from homology"/>
<evidence type="ECO:0000256" key="10">
    <source>
        <dbReference type="ARBA" id="ARBA00023002"/>
    </source>
</evidence>
<comment type="pathway">
    <text evidence="2 14">Porphyrin-containing compound metabolism; protoporphyrin-IX biosynthesis; protoporphyrin-IX from protoporphyrinogen-IX: step 1/1.</text>
</comment>
<evidence type="ECO:0000256" key="14">
    <source>
        <dbReference type="HAMAP-Rule" id="MF_02239"/>
    </source>
</evidence>
<dbReference type="PANTHER" id="PTHR40255:SF1">
    <property type="entry name" value="PROTOPORPHYRINOGEN IX OXIDASE"/>
    <property type="match status" value="1"/>
</dbReference>
<keyword evidence="16" id="KW-1185">Reference proteome</keyword>
<comment type="function">
    <text evidence="14">Catalyzes the oxidation of protoporphyrinogen IX to protoporphyrin IX.</text>
</comment>
<feature type="binding site" description="axial binding residue" evidence="14">
    <location>
        <position position="10"/>
    </location>
    <ligand>
        <name>heme</name>
        <dbReference type="ChEBI" id="CHEBI:30413"/>
    </ligand>
    <ligandPart>
        <name>Fe</name>
        <dbReference type="ChEBI" id="CHEBI:18248"/>
    </ligandPart>
</feature>
<keyword evidence="6 14" id="KW-0349">Heme</keyword>
<reference evidence="15 16" key="1">
    <citation type="submission" date="2024-05" db="EMBL/GenBank/DDBJ databases">
        <authorList>
            <person name="Duchaud E."/>
        </authorList>
    </citation>
    <scope>NUCLEOTIDE SEQUENCE [LARGE SCALE GENOMIC DNA]</scope>
    <source>
        <strain evidence="15">Ena-SAMPLE-TAB-13-05-2024-13:56:06:370-140305</strain>
    </source>
</reference>
<keyword evidence="8 14" id="KW-0479">Metal-binding</keyword>
<evidence type="ECO:0000256" key="1">
    <source>
        <dbReference type="ARBA" id="ARBA00004651"/>
    </source>
</evidence>
<evidence type="ECO:0000313" key="16">
    <source>
        <dbReference type="Proteomes" id="UP001497602"/>
    </source>
</evidence>
<evidence type="ECO:0000256" key="13">
    <source>
        <dbReference type="ARBA" id="ARBA00048390"/>
    </source>
</evidence>
<keyword evidence="9 14" id="KW-1133">Transmembrane helix</keyword>
<comment type="caution">
    <text evidence="15">The sequence shown here is derived from an EMBL/GenBank/DDBJ whole genome shotgun (WGS) entry which is preliminary data.</text>
</comment>
<dbReference type="GO" id="GO:0016491">
    <property type="term" value="F:oxidoreductase activity"/>
    <property type="evidence" value="ECO:0007669"/>
    <property type="project" value="UniProtKB-KW"/>
</dbReference>
<feature type="transmembrane region" description="Helical" evidence="14">
    <location>
        <begin position="126"/>
        <end position="144"/>
    </location>
</feature>
<comment type="cofactor">
    <cofactor evidence="14">
        <name>heme b</name>
        <dbReference type="ChEBI" id="CHEBI:60344"/>
    </cofactor>
    <text evidence="14">Binds 1 heme b (iron(II)-protoporphyrin IX) group per subunit.</text>
</comment>
<dbReference type="HAMAP" id="MF_02239">
    <property type="entry name" value="HemJ"/>
    <property type="match status" value="1"/>
</dbReference>
<dbReference type="RefSeq" id="WP_348739241.1">
    <property type="nucleotide sequence ID" value="NZ_CAXJRC010000041.1"/>
</dbReference>
<gene>
    <name evidence="15" type="ORF">T190115A13A_40158</name>
</gene>
<keyword evidence="5 14" id="KW-1003">Cell membrane</keyword>
<keyword evidence="11 14" id="KW-0408">Iron</keyword>
<organism evidence="15 16">
    <name type="scientific">Tenacibaculum vairaonense</name>
    <dbReference type="NCBI Taxonomy" id="3137860"/>
    <lineage>
        <taxon>Bacteria</taxon>
        <taxon>Pseudomonadati</taxon>
        <taxon>Bacteroidota</taxon>
        <taxon>Flavobacteriia</taxon>
        <taxon>Flavobacteriales</taxon>
        <taxon>Flavobacteriaceae</taxon>
        <taxon>Tenacibaculum</taxon>
    </lineage>
</organism>
<feature type="transmembrane region" description="Helical" evidence="14">
    <location>
        <begin position="150"/>
        <end position="171"/>
    </location>
</feature>
<evidence type="ECO:0000256" key="5">
    <source>
        <dbReference type="ARBA" id="ARBA00022475"/>
    </source>
</evidence>